<feature type="region of interest" description="Disordered" evidence="1">
    <location>
        <begin position="106"/>
        <end position="163"/>
    </location>
</feature>
<sequence>MQFHITAASYHAIAIALSLMEAYSLSVQHEQTTLQILQAKLGSDDLRTQDAAAWLEYFESKALEQQEAARNGTPKPDASISSKGHLSVSDLLDYITPDADLKAREAQKKARAKLKEKPGQNSDTATDENHKEEDVSLDYSITETSSDKENKSEAQFQEQKIDKVEYTNLDQTMLNEGNKLAESDNSDEGWQEAVPKGRSVIGRKSSSSRRPTLAKLNTNFINVSQSSKYRGKPS</sequence>
<dbReference type="AlphaFoldDB" id="A0A392MWJ4"/>
<feature type="non-terminal residue" evidence="2">
    <location>
        <position position="234"/>
    </location>
</feature>
<gene>
    <name evidence="2" type="ORF">A2U01_0012246</name>
</gene>
<proteinExistence type="predicted"/>
<name>A0A392MWJ4_9FABA</name>
<feature type="region of interest" description="Disordered" evidence="1">
    <location>
        <begin position="175"/>
        <end position="234"/>
    </location>
</feature>
<dbReference type="GO" id="GO:0005737">
    <property type="term" value="C:cytoplasm"/>
    <property type="evidence" value="ECO:0007669"/>
    <property type="project" value="TreeGrafter"/>
</dbReference>
<accession>A0A392MWJ4</accession>
<feature type="compositionally biased region" description="Polar residues" evidence="1">
    <location>
        <begin position="204"/>
        <end position="228"/>
    </location>
</feature>
<evidence type="ECO:0000313" key="2">
    <source>
        <dbReference type="EMBL" id="MCH91319.1"/>
    </source>
</evidence>
<keyword evidence="3" id="KW-1185">Reference proteome</keyword>
<dbReference type="Proteomes" id="UP000265520">
    <property type="component" value="Unassembled WGS sequence"/>
</dbReference>
<protein>
    <submittedName>
        <fullName evidence="2">Clustered mitochondria protein-like</fullName>
    </submittedName>
</protein>
<feature type="compositionally biased region" description="Basic and acidic residues" evidence="1">
    <location>
        <begin position="106"/>
        <end position="118"/>
    </location>
</feature>
<evidence type="ECO:0000313" key="3">
    <source>
        <dbReference type="Proteomes" id="UP000265520"/>
    </source>
</evidence>
<dbReference type="InterPro" id="IPR027523">
    <property type="entry name" value="CLU_prot"/>
</dbReference>
<reference evidence="2 3" key="1">
    <citation type="journal article" date="2018" name="Front. Plant Sci.">
        <title>Red Clover (Trifolium pratense) and Zigzag Clover (T. medium) - A Picture of Genomic Similarities and Differences.</title>
        <authorList>
            <person name="Dluhosova J."/>
            <person name="Istvanek J."/>
            <person name="Nedelnik J."/>
            <person name="Repkova J."/>
        </authorList>
    </citation>
    <scope>NUCLEOTIDE SEQUENCE [LARGE SCALE GENOMIC DNA]</scope>
    <source>
        <strain evidence="3">cv. 10/8</strain>
        <tissue evidence="2">Leaf</tissue>
    </source>
</reference>
<dbReference type="EMBL" id="LXQA010020164">
    <property type="protein sequence ID" value="MCH91319.1"/>
    <property type="molecule type" value="Genomic_DNA"/>
</dbReference>
<comment type="caution">
    <text evidence="2">The sequence shown here is derived from an EMBL/GenBank/DDBJ whole genome shotgun (WGS) entry which is preliminary data.</text>
</comment>
<dbReference type="PANTHER" id="PTHR12601">
    <property type="entry name" value="EUKARYOTIC TRANSLATION INITIATION FACTOR 3 SUBUNIT EIF-3"/>
    <property type="match status" value="1"/>
</dbReference>
<evidence type="ECO:0000256" key="1">
    <source>
        <dbReference type="SAM" id="MobiDB-lite"/>
    </source>
</evidence>
<dbReference type="PANTHER" id="PTHR12601:SF17">
    <property type="entry name" value="PROTEIN REDUCED CHLOROPLAST COVERAGE 1"/>
    <property type="match status" value="1"/>
</dbReference>
<organism evidence="2 3">
    <name type="scientific">Trifolium medium</name>
    <dbReference type="NCBI Taxonomy" id="97028"/>
    <lineage>
        <taxon>Eukaryota</taxon>
        <taxon>Viridiplantae</taxon>
        <taxon>Streptophyta</taxon>
        <taxon>Embryophyta</taxon>
        <taxon>Tracheophyta</taxon>
        <taxon>Spermatophyta</taxon>
        <taxon>Magnoliopsida</taxon>
        <taxon>eudicotyledons</taxon>
        <taxon>Gunneridae</taxon>
        <taxon>Pentapetalae</taxon>
        <taxon>rosids</taxon>
        <taxon>fabids</taxon>
        <taxon>Fabales</taxon>
        <taxon>Fabaceae</taxon>
        <taxon>Papilionoideae</taxon>
        <taxon>50 kb inversion clade</taxon>
        <taxon>NPAAA clade</taxon>
        <taxon>Hologalegina</taxon>
        <taxon>IRL clade</taxon>
        <taxon>Trifolieae</taxon>
        <taxon>Trifolium</taxon>
    </lineage>
</organism>